<dbReference type="EMBL" id="JANUTS010000001">
    <property type="protein sequence ID" value="MCS2793907.1"/>
    <property type="molecule type" value="Genomic_DNA"/>
</dbReference>
<dbReference type="RefSeq" id="WP_010538343.1">
    <property type="nucleotide sequence ID" value="NZ_CACRSZ010000038.1"/>
</dbReference>
<dbReference type="AlphaFoldDB" id="A0A6N2TJZ3"/>
<dbReference type="InterPro" id="IPR011051">
    <property type="entry name" value="RmlC_Cupin_sf"/>
</dbReference>
<sequence>MIHIDKKLISELFDRALVNPRLRHSFDLCNPDNSGQRMLNALMLGTSVPIHRYSNSNENAILICGKLVEIIYDNDGNEKDRIHLNSTVGSFGCVVPTGAWHTVEILDPSVICEAKDGKYGEDGSETLDEYRAKLTGKTTDNKSFSNSLGDLKKNIEYLIGMERQSGSMDATLPLYVSRMLNVPTRRCEQVMKEL</sequence>
<evidence type="ECO:0000259" key="1">
    <source>
        <dbReference type="Pfam" id="PF19480"/>
    </source>
</evidence>
<dbReference type="Proteomes" id="UP001204548">
    <property type="component" value="Unassembled WGS sequence"/>
</dbReference>
<evidence type="ECO:0000313" key="3">
    <source>
        <dbReference type="EMBL" id="VYT05033.1"/>
    </source>
</evidence>
<dbReference type="SUPFAM" id="SSF51182">
    <property type="entry name" value="RmlC-like cupins"/>
    <property type="match status" value="1"/>
</dbReference>
<dbReference type="NCBIfam" id="TIGR04366">
    <property type="entry name" value="cupin_WbuC"/>
    <property type="match status" value="1"/>
</dbReference>
<reference evidence="2" key="2">
    <citation type="submission" date="2022-08" db="EMBL/GenBank/DDBJ databases">
        <title>Genome Sequencing of Bacteroides fragilis Group Isolates with Nanopore Technology.</title>
        <authorList>
            <person name="Tisza M.J."/>
            <person name="Smith D."/>
            <person name="Dekker J.P."/>
        </authorList>
    </citation>
    <scope>NUCLEOTIDE SEQUENCE</scope>
    <source>
        <strain evidence="2">BFG-351</strain>
    </source>
</reference>
<feature type="domain" description="Cupin fold metalloprotein WbuC cupin" evidence="1">
    <location>
        <begin position="4"/>
        <end position="84"/>
    </location>
</feature>
<gene>
    <name evidence="3" type="ORF">BFLFYP10_01314</name>
    <name evidence="2" type="ORF">NXW97_18190</name>
</gene>
<dbReference type="EMBL" id="CACRSZ010000038">
    <property type="protein sequence ID" value="VYT05033.1"/>
    <property type="molecule type" value="Genomic_DNA"/>
</dbReference>
<accession>A0A6N2TJZ3</accession>
<dbReference type="InterPro" id="IPR027565">
    <property type="entry name" value="Cupin_WbuC"/>
</dbReference>
<reference evidence="3" key="1">
    <citation type="submission" date="2019-11" db="EMBL/GenBank/DDBJ databases">
        <authorList>
            <person name="Feng L."/>
        </authorList>
    </citation>
    <scope>NUCLEOTIDE SEQUENCE</scope>
    <source>
        <strain evidence="3">BfaecisLFYP10</strain>
    </source>
</reference>
<evidence type="ECO:0000313" key="2">
    <source>
        <dbReference type="EMBL" id="MCS2793907.1"/>
    </source>
</evidence>
<dbReference type="InterPro" id="IPR046058">
    <property type="entry name" value="WbuC_cupin"/>
</dbReference>
<name>A0A6N2TJZ3_9BACE</name>
<dbReference type="Pfam" id="PF19480">
    <property type="entry name" value="DUF6016"/>
    <property type="match status" value="1"/>
</dbReference>
<organism evidence="3">
    <name type="scientific">Bacteroides faecis</name>
    <dbReference type="NCBI Taxonomy" id="674529"/>
    <lineage>
        <taxon>Bacteria</taxon>
        <taxon>Pseudomonadati</taxon>
        <taxon>Bacteroidota</taxon>
        <taxon>Bacteroidia</taxon>
        <taxon>Bacteroidales</taxon>
        <taxon>Bacteroidaceae</taxon>
        <taxon>Bacteroides</taxon>
    </lineage>
</organism>
<proteinExistence type="predicted"/>
<protein>
    <submittedName>
        <fullName evidence="2">WbuC family cupin fold metalloprotein</fullName>
    </submittedName>
</protein>